<comment type="caution">
    <text evidence="3">The sequence shown here is derived from an EMBL/GenBank/DDBJ whole genome shotgun (WGS) entry which is preliminary data.</text>
</comment>
<dbReference type="Proteomes" id="UP000620559">
    <property type="component" value="Unassembled WGS sequence"/>
</dbReference>
<proteinExistence type="predicted"/>
<dbReference type="EMBL" id="JADEWL010000257">
    <property type="protein sequence ID" value="MBE9217095.1"/>
    <property type="molecule type" value="Genomic_DNA"/>
</dbReference>
<feature type="region of interest" description="Disordered" evidence="1">
    <location>
        <begin position="33"/>
        <end position="62"/>
    </location>
</feature>
<gene>
    <name evidence="3" type="ORF">IQ247_31345</name>
</gene>
<accession>A0A8J7F7T6</accession>
<feature type="compositionally biased region" description="Basic and acidic residues" evidence="1">
    <location>
        <begin position="35"/>
        <end position="44"/>
    </location>
</feature>
<evidence type="ECO:0000256" key="1">
    <source>
        <dbReference type="SAM" id="MobiDB-lite"/>
    </source>
</evidence>
<evidence type="ECO:0000256" key="2">
    <source>
        <dbReference type="SAM" id="SignalP"/>
    </source>
</evidence>
<keyword evidence="2" id="KW-0732">Signal</keyword>
<evidence type="ECO:0000313" key="4">
    <source>
        <dbReference type="Proteomes" id="UP000620559"/>
    </source>
</evidence>
<keyword evidence="4" id="KW-1185">Reference proteome</keyword>
<evidence type="ECO:0000313" key="3">
    <source>
        <dbReference type="EMBL" id="MBE9217095.1"/>
    </source>
</evidence>
<reference evidence="3" key="1">
    <citation type="submission" date="2020-10" db="EMBL/GenBank/DDBJ databases">
        <authorList>
            <person name="Castelo-Branco R."/>
            <person name="Eusebio N."/>
            <person name="Adriana R."/>
            <person name="Vieira A."/>
            <person name="Brugerolle De Fraissinette N."/>
            <person name="Rezende De Castro R."/>
            <person name="Schneider M.P."/>
            <person name="Vasconcelos V."/>
            <person name="Leao P.N."/>
        </authorList>
    </citation>
    <scope>NUCLEOTIDE SEQUENCE</scope>
    <source>
        <strain evidence="3">LEGE 06105</strain>
    </source>
</reference>
<organism evidence="3 4">
    <name type="scientific">Plectonema cf. radiosum LEGE 06105</name>
    <dbReference type="NCBI Taxonomy" id="945769"/>
    <lineage>
        <taxon>Bacteria</taxon>
        <taxon>Bacillati</taxon>
        <taxon>Cyanobacteriota</taxon>
        <taxon>Cyanophyceae</taxon>
        <taxon>Oscillatoriophycideae</taxon>
        <taxon>Oscillatoriales</taxon>
        <taxon>Microcoleaceae</taxon>
        <taxon>Plectonema</taxon>
    </lineage>
</organism>
<dbReference type="RefSeq" id="WP_193926120.1">
    <property type="nucleotide sequence ID" value="NZ_JADEWL010000257.1"/>
</dbReference>
<feature type="compositionally biased region" description="Polar residues" evidence="1">
    <location>
        <begin position="53"/>
        <end position="62"/>
    </location>
</feature>
<feature type="chain" id="PRO_5035311146" evidence="2">
    <location>
        <begin position="21"/>
        <end position="62"/>
    </location>
</feature>
<protein>
    <submittedName>
        <fullName evidence="3">Uncharacterized protein</fullName>
    </submittedName>
</protein>
<feature type="signal peptide" evidence="2">
    <location>
        <begin position="1"/>
        <end position="20"/>
    </location>
</feature>
<dbReference type="AlphaFoldDB" id="A0A8J7F7T6"/>
<name>A0A8J7F7T6_9CYAN</name>
<sequence>MKKIYLFLPLWILIASPGFVQNFTFETNNQFNIHKQAEDSPAKPRKDHRGSGRRNNNIVRNS</sequence>